<keyword evidence="1" id="KW-0472">Membrane</keyword>
<dbReference type="InterPro" id="IPR010982">
    <property type="entry name" value="Lambda_DNA-bd_dom_sf"/>
</dbReference>
<keyword evidence="1" id="KW-0812">Transmembrane</keyword>
<keyword evidence="1" id="KW-1133">Transmembrane helix</keyword>
<evidence type="ECO:0000313" key="3">
    <source>
        <dbReference type="EMBL" id="SVB80081.1"/>
    </source>
</evidence>
<dbReference type="PANTHER" id="PTHR34475">
    <property type="match status" value="1"/>
</dbReference>
<dbReference type="Pfam" id="PF13464">
    <property type="entry name" value="RodZ_C"/>
    <property type="match status" value="1"/>
</dbReference>
<evidence type="ECO:0000256" key="1">
    <source>
        <dbReference type="SAM" id="Phobius"/>
    </source>
</evidence>
<gene>
    <name evidence="3" type="ORF">METZ01_LOCUS232935</name>
</gene>
<evidence type="ECO:0000259" key="2">
    <source>
        <dbReference type="Pfam" id="PF13464"/>
    </source>
</evidence>
<dbReference type="Gene3D" id="1.10.260.40">
    <property type="entry name" value="lambda repressor-like DNA-binding domains"/>
    <property type="match status" value="1"/>
</dbReference>
<dbReference type="InterPro" id="IPR050400">
    <property type="entry name" value="Bact_Cytoskel_RodZ"/>
</dbReference>
<protein>
    <recommendedName>
        <fullName evidence="2">Cytoskeleton protein RodZ-like C-terminal domain-containing protein</fullName>
    </recommendedName>
</protein>
<organism evidence="3">
    <name type="scientific">marine metagenome</name>
    <dbReference type="NCBI Taxonomy" id="408172"/>
    <lineage>
        <taxon>unclassified sequences</taxon>
        <taxon>metagenomes</taxon>
        <taxon>ecological metagenomes</taxon>
    </lineage>
</organism>
<reference evidence="3" key="1">
    <citation type="submission" date="2018-05" db="EMBL/GenBank/DDBJ databases">
        <authorList>
            <person name="Lanie J.A."/>
            <person name="Ng W.-L."/>
            <person name="Kazmierczak K.M."/>
            <person name="Andrzejewski T.M."/>
            <person name="Davidsen T.M."/>
            <person name="Wayne K.J."/>
            <person name="Tettelin H."/>
            <person name="Glass J.I."/>
            <person name="Rusch D."/>
            <person name="Podicherti R."/>
            <person name="Tsui H.-C.T."/>
            <person name="Winkler M.E."/>
        </authorList>
    </citation>
    <scope>NUCLEOTIDE SEQUENCE</scope>
</reference>
<dbReference type="InterPro" id="IPR025194">
    <property type="entry name" value="RodZ-like_C"/>
</dbReference>
<name>A0A382H0V4_9ZZZZ</name>
<dbReference type="AlphaFoldDB" id="A0A382H0V4"/>
<feature type="non-terminal residue" evidence="3">
    <location>
        <position position="285"/>
    </location>
</feature>
<feature type="transmembrane region" description="Helical" evidence="1">
    <location>
        <begin position="102"/>
        <end position="124"/>
    </location>
</feature>
<dbReference type="EMBL" id="UINC01058148">
    <property type="protein sequence ID" value="SVB80081.1"/>
    <property type="molecule type" value="Genomic_DNA"/>
</dbReference>
<dbReference type="GO" id="GO:0003677">
    <property type="term" value="F:DNA binding"/>
    <property type="evidence" value="ECO:0007669"/>
    <property type="project" value="InterPro"/>
</dbReference>
<feature type="domain" description="Cytoskeleton protein RodZ-like C-terminal" evidence="2">
    <location>
        <begin position="225"/>
        <end position="283"/>
    </location>
</feature>
<sequence length="285" mass="32069">MAEDFGAYLKSERELRGVTLEELHSKTKIPVRYLKALEKNQFDKLPEEVFIKGYIRSFAKIIGAKEDELLSTYIDITKTASFTDTNNQTTSNQKHFTFEPKFIFVLTIIVLFLSGSVWGINILIRTFYKDAAESVPTISEIKQNETQEKLEKDFTIRNQKINEAPSSLKTTETTTEASPENLKIDSEISINNSSINLSKKTAAGLKNESEAPNVSTNNTTQLKLVIKVKDNVWFNIAVDDSPVESFVLSKGSEKTFYGEKQYLLNVGSRNAIDITLNGSKVSFPK</sequence>
<proteinExistence type="predicted"/>
<dbReference type="PANTHER" id="PTHR34475:SF1">
    <property type="entry name" value="CYTOSKELETON PROTEIN RODZ"/>
    <property type="match status" value="1"/>
</dbReference>
<dbReference type="Pfam" id="PF13413">
    <property type="entry name" value="HTH_25"/>
    <property type="match status" value="1"/>
</dbReference>
<accession>A0A382H0V4</accession>